<name>A0ABQ0F7W3_APOSI</name>
<dbReference type="InterPro" id="IPR011989">
    <property type="entry name" value="ARM-like"/>
</dbReference>
<dbReference type="PANTHER" id="PTHR15599">
    <property type="entry name" value="RTDR1"/>
    <property type="match status" value="1"/>
</dbReference>
<sequence length="411" mass="45079">MGIDQEAADAGSLLATRSPGNGLSALAGRHQETSRTKTSEAAAAGFYRVLFSKPFGGCEKMAHARISMYMPPDIDPTKAAIAYGCRALRKLNEELQSGDLLTRQKALVALCDLMHDPEYVYEAINIATVNSFPVPTGCLESLRALLRDDDNLVRIKTTEVLYIMTTHNIGRVGFLKHEIILALSLLLSDHQTLCRENLHQAYKHLAQLPEGAQGIVRSGLISSLVWKLQKEEEHIQEIILDTLALCLQEDATEALDSQAVPCFKEKLLSENPQIRSKAARALIAIRHPAGGKKQVWKNEVIPILVNLLSDSEEEVKANAAGALMHATVTTEGKYAALDAGAIDPLLELLCTIPTTKVCLNATKALTMLAEAPEGRKLLLPRVPTFRYFLTHKNEAIQRAAQVAIKVIEWKP</sequence>
<reference evidence="3 4" key="1">
    <citation type="submission" date="2024-08" db="EMBL/GenBank/DDBJ databases">
        <title>The draft genome of Apodemus speciosus.</title>
        <authorList>
            <person name="Nabeshima K."/>
            <person name="Suzuki S."/>
            <person name="Onuma M."/>
        </authorList>
    </citation>
    <scope>NUCLEOTIDE SEQUENCE [LARGE SCALE GENOMIC DNA]</scope>
    <source>
        <strain evidence="3">IB14-021</strain>
    </source>
</reference>
<dbReference type="SMART" id="SM00185">
    <property type="entry name" value="ARM"/>
    <property type="match status" value="3"/>
</dbReference>
<feature type="repeat" description="ARM" evidence="2">
    <location>
        <begin position="299"/>
        <end position="341"/>
    </location>
</feature>
<dbReference type="PROSITE" id="PS50176">
    <property type="entry name" value="ARM_REPEAT"/>
    <property type="match status" value="1"/>
</dbReference>
<dbReference type="Proteomes" id="UP001623349">
    <property type="component" value="Unassembled WGS sequence"/>
</dbReference>
<dbReference type="Gene3D" id="1.25.10.10">
    <property type="entry name" value="Leucine-rich Repeat Variant"/>
    <property type="match status" value="2"/>
</dbReference>
<dbReference type="SUPFAM" id="SSF48371">
    <property type="entry name" value="ARM repeat"/>
    <property type="match status" value="1"/>
</dbReference>
<organism evidence="3 4">
    <name type="scientific">Apodemus speciosus</name>
    <name type="common">Large Japanese field mouse</name>
    <dbReference type="NCBI Taxonomy" id="105296"/>
    <lineage>
        <taxon>Eukaryota</taxon>
        <taxon>Metazoa</taxon>
        <taxon>Chordata</taxon>
        <taxon>Craniata</taxon>
        <taxon>Vertebrata</taxon>
        <taxon>Euteleostomi</taxon>
        <taxon>Mammalia</taxon>
        <taxon>Eutheria</taxon>
        <taxon>Euarchontoglires</taxon>
        <taxon>Glires</taxon>
        <taxon>Rodentia</taxon>
        <taxon>Myomorpha</taxon>
        <taxon>Muroidea</taxon>
        <taxon>Muridae</taxon>
        <taxon>Murinae</taxon>
        <taxon>Apodemus</taxon>
    </lineage>
</organism>
<dbReference type="InterPro" id="IPR021133">
    <property type="entry name" value="HEAT_type_2"/>
</dbReference>
<evidence type="ECO:0000313" key="3">
    <source>
        <dbReference type="EMBL" id="GAB1295220.1"/>
    </source>
</evidence>
<evidence type="ECO:0000256" key="1">
    <source>
        <dbReference type="PROSITE-ProRule" id="PRU00103"/>
    </source>
</evidence>
<evidence type="ECO:0000313" key="4">
    <source>
        <dbReference type="Proteomes" id="UP001623349"/>
    </source>
</evidence>
<dbReference type="PROSITE" id="PS50077">
    <property type="entry name" value="HEAT_REPEAT"/>
    <property type="match status" value="1"/>
</dbReference>
<comment type="caution">
    <text evidence="3">The sequence shown here is derived from an EMBL/GenBank/DDBJ whole genome shotgun (WGS) entry which is preliminary data.</text>
</comment>
<accession>A0ABQ0F7W3</accession>
<dbReference type="EMBL" id="BAAFST010000010">
    <property type="protein sequence ID" value="GAB1295220.1"/>
    <property type="molecule type" value="Genomic_DNA"/>
</dbReference>
<proteinExistence type="predicted"/>
<feature type="repeat" description="HEAT" evidence="1">
    <location>
        <begin position="300"/>
        <end position="323"/>
    </location>
</feature>
<dbReference type="InterPro" id="IPR016024">
    <property type="entry name" value="ARM-type_fold"/>
</dbReference>
<dbReference type="PANTHER" id="PTHR15599:SF1">
    <property type="entry name" value="RADIAL SPOKE HEAD 14 HOMOLOG"/>
    <property type="match status" value="1"/>
</dbReference>
<gene>
    <name evidence="3" type="ORF">APTSU1_001045400</name>
</gene>
<dbReference type="InterPro" id="IPR042856">
    <property type="entry name" value="RSP14"/>
</dbReference>
<keyword evidence="4" id="KW-1185">Reference proteome</keyword>
<dbReference type="Pfam" id="PF13646">
    <property type="entry name" value="HEAT_2"/>
    <property type="match status" value="1"/>
</dbReference>
<evidence type="ECO:0000256" key="2">
    <source>
        <dbReference type="PROSITE-ProRule" id="PRU00259"/>
    </source>
</evidence>
<protein>
    <submittedName>
        <fullName evidence="3">Radial spoke head 14 homolog</fullName>
    </submittedName>
</protein>
<dbReference type="InterPro" id="IPR000225">
    <property type="entry name" value="Armadillo"/>
</dbReference>